<accession>A0A223MAT3</accession>
<organism evidence="2 3">
    <name type="scientific">Mesomycoplasma hyopneumoniae</name>
    <name type="common">Mycoplasma hyopneumoniae</name>
    <dbReference type="NCBI Taxonomy" id="2099"/>
    <lineage>
        <taxon>Bacteria</taxon>
        <taxon>Bacillati</taxon>
        <taxon>Mycoplasmatota</taxon>
        <taxon>Mycoplasmoidales</taxon>
        <taxon>Metamycoplasmataceae</taxon>
        <taxon>Mesomycoplasma</taxon>
    </lineage>
</organism>
<evidence type="ECO:0000313" key="2">
    <source>
        <dbReference type="EMBL" id="ASU14566.1"/>
    </source>
</evidence>
<reference evidence="2 3" key="1">
    <citation type="submission" date="2017-08" db="EMBL/GenBank/DDBJ databases">
        <title>The complete genome sequence of a Mycoplasma hyopneumoniae isolate in Korea.</title>
        <authorList>
            <person name="Han J."/>
            <person name="Lee N."/>
        </authorList>
    </citation>
    <scope>NUCLEOTIDE SEQUENCE [LARGE SCALE GENOMIC DNA]</scope>
    <source>
        <strain evidence="2 3">KM014</strain>
    </source>
</reference>
<sequence>MVLVATVESENAEKYLKMKLFSSDYQKGKKEIFSWKAKIESQFQNLDLAKNLTLGTTKSNNQENIDKEQQDDSRKPTGITLKGFALFDKPKDNQKYNNILEKFLSEYME</sequence>
<feature type="compositionally biased region" description="Basic and acidic residues" evidence="1">
    <location>
        <begin position="64"/>
        <end position="75"/>
    </location>
</feature>
<name>A0A223MAT3_MESHO</name>
<evidence type="ECO:0000256" key="1">
    <source>
        <dbReference type="SAM" id="MobiDB-lite"/>
    </source>
</evidence>
<proteinExistence type="predicted"/>
<feature type="region of interest" description="Disordered" evidence="1">
    <location>
        <begin position="57"/>
        <end position="77"/>
    </location>
</feature>
<dbReference type="EMBL" id="CP022714">
    <property type="protein sequence ID" value="ASU14566.1"/>
    <property type="molecule type" value="Genomic_DNA"/>
</dbReference>
<dbReference type="Proteomes" id="UP000215452">
    <property type="component" value="Chromosome"/>
</dbReference>
<evidence type="ECO:0000313" key="3">
    <source>
        <dbReference type="Proteomes" id="UP000215452"/>
    </source>
</evidence>
<gene>
    <name evidence="2" type="ORF">CIB43_00678</name>
</gene>
<dbReference type="AlphaFoldDB" id="A0A223MAT3"/>
<protein>
    <submittedName>
        <fullName evidence="2">Uncharacterized protein</fullName>
    </submittedName>
</protein>